<dbReference type="PANTHER" id="PTHR37955:SF1">
    <property type="entry name" value="DEP DOMAIN-CONTAINING PROTEIN"/>
    <property type="match status" value="1"/>
</dbReference>
<name>A0A242BBU1_ENTFC</name>
<feature type="transmembrane region" description="Helical" evidence="5">
    <location>
        <begin position="7"/>
        <end position="26"/>
    </location>
</feature>
<keyword evidence="2 5" id="KW-0812">Transmembrane</keyword>
<dbReference type="EMBL" id="RKNM01000009">
    <property type="protein sequence ID" value="ROX55628.1"/>
    <property type="molecule type" value="Genomic_DNA"/>
</dbReference>
<dbReference type="InterPro" id="IPR004695">
    <property type="entry name" value="SLAC1/Mae1/Ssu1/TehA"/>
</dbReference>
<dbReference type="EMBL" id="NGKW01000006">
    <property type="protein sequence ID" value="OTN92818.1"/>
    <property type="molecule type" value="Genomic_DNA"/>
</dbReference>
<dbReference type="Proteomes" id="UP000448762">
    <property type="component" value="Unassembled WGS sequence"/>
</dbReference>
<dbReference type="Pfam" id="PF03595">
    <property type="entry name" value="SLAC1"/>
    <property type="match status" value="1"/>
</dbReference>
<evidence type="ECO:0000256" key="2">
    <source>
        <dbReference type="ARBA" id="ARBA00022692"/>
    </source>
</evidence>
<dbReference type="Proteomes" id="UP000281752">
    <property type="component" value="Unassembled WGS sequence"/>
</dbReference>
<evidence type="ECO:0000313" key="7">
    <source>
        <dbReference type="EMBL" id="KAA0692261.1"/>
    </source>
</evidence>
<dbReference type="InterPro" id="IPR038665">
    <property type="entry name" value="Voltage-dep_anion_channel_sf"/>
</dbReference>
<keyword evidence="3 5" id="KW-1133">Transmembrane helix</keyword>
<evidence type="ECO:0000313" key="6">
    <source>
        <dbReference type="EMBL" id="AYM72252.1"/>
    </source>
</evidence>
<feature type="transmembrane region" description="Helical" evidence="5">
    <location>
        <begin position="215"/>
        <end position="236"/>
    </location>
</feature>
<dbReference type="GO" id="GO:0005886">
    <property type="term" value="C:plasma membrane"/>
    <property type="evidence" value="ECO:0007669"/>
    <property type="project" value="TreeGrafter"/>
</dbReference>
<reference evidence="8 10" key="1">
    <citation type="submission" date="2017-05" db="EMBL/GenBank/DDBJ databases">
        <title>The Genome Sequence of Enterococcus faecium 7H8_DIV0219.</title>
        <authorList>
            <consortium name="The Broad Institute Genomics Platform"/>
            <consortium name="The Broad Institute Genomic Center for Infectious Diseases"/>
            <person name="Earl A."/>
            <person name="Manson A."/>
            <person name="Schwartman J."/>
            <person name="Gilmore M."/>
            <person name="Abouelleil A."/>
            <person name="Cao P."/>
            <person name="Chapman S."/>
            <person name="Cusick C."/>
            <person name="Shea T."/>
            <person name="Young S."/>
            <person name="Neafsey D."/>
            <person name="Nusbaum C."/>
            <person name="Birren B."/>
        </authorList>
    </citation>
    <scope>NUCLEOTIDE SEQUENCE [LARGE SCALE GENOMIC DNA]</scope>
    <source>
        <strain evidence="8 10">7H8_DIV0219</strain>
    </source>
</reference>
<dbReference type="CDD" id="cd09325">
    <property type="entry name" value="TDT_C4-dicarb_trans"/>
    <property type="match status" value="1"/>
</dbReference>
<reference evidence="6 11" key="3">
    <citation type="submission" date="2018-10" db="EMBL/GenBank/DDBJ databases">
        <title>Escaping from acidified nitrite in gastric host defense: Transcriptomic basis for resistance to free nitrous acid in Enterococcus faecalis.</title>
        <authorList>
            <person name="Yu Z."/>
            <person name="Shi D."/>
            <person name="Liu W."/>
            <person name="Meng F."/>
        </authorList>
    </citation>
    <scope>NUCLEOTIDE SEQUENCE [LARGE SCALE GENOMIC DNA]</scope>
    <source>
        <strain evidence="6 11">JE1</strain>
    </source>
</reference>
<dbReference type="Proteomes" id="UP000194885">
    <property type="component" value="Unassembled WGS sequence"/>
</dbReference>
<dbReference type="EMBL" id="CP033041">
    <property type="protein sequence ID" value="AYM72252.1"/>
    <property type="molecule type" value="Genomic_DNA"/>
</dbReference>
<feature type="transmembrane region" description="Helical" evidence="5">
    <location>
        <begin position="68"/>
        <end position="90"/>
    </location>
</feature>
<feature type="transmembrane region" description="Helical" evidence="5">
    <location>
        <begin position="281"/>
        <end position="302"/>
    </location>
</feature>
<evidence type="ECO:0000313" key="8">
    <source>
        <dbReference type="EMBL" id="OTN92818.1"/>
    </source>
</evidence>
<reference evidence="9 12" key="4">
    <citation type="submission" date="2018-10" db="EMBL/GenBank/DDBJ databases">
        <title>Genotypes and phenotypes of Enterococci isolated from broiler chickens.</title>
        <authorList>
            <person name="Muhammad A.R."/>
            <person name="Diarra M.S."/>
        </authorList>
    </citation>
    <scope>NUCLEOTIDE SEQUENCE [LARGE SCALE GENOMIC DNA]</scope>
    <source>
        <strain evidence="9 12">P5 C A 35</strain>
    </source>
</reference>
<accession>A0A242BBU1</accession>
<dbReference type="AlphaFoldDB" id="A0A242BBU1"/>
<organism evidence="8 10">
    <name type="scientific">Enterococcus faecium</name>
    <name type="common">Streptococcus faecium</name>
    <dbReference type="NCBI Taxonomy" id="1352"/>
    <lineage>
        <taxon>Bacteria</taxon>
        <taxon>Bacillati</taxon>
        <taxon>Bacillota</taxon>
        <taxon>Bacilli</taxon>
        <taxon>Lactobacillales</taxon>
        <taxon>Enterococcaceae</taxon>
        <taxon>Enterococcus</taxon>
    </lineage>
</organism>
<feature type="transmembrane region" description="Helical" evidence="5">
    <location>
        <begin position="96"/>
        <end position="117"/>
    </location>
</feature>
<protein>
    <submittedName>
        <fullName evidence="6">C4-dicarboxylate ABC transporter</fullName>
    </submittedName>
    <submittedName>
        <fullName evidence="8">Exfoliative toxin A/B</fullName>
    </submittedName>
    <submittedName>
        <fullName evidence="9">TDT family transporter</fullName>
    </submittedName>
</protein>
<evidence type="ECO:0000256" key="1">
    <source>
        <dbReference type="ARBA" id="ARBA00004141"/>
    </source>
</evidence>
<comment type="subcellular location">
    <subcellularLocation>
        <location evidence="1">Membrane</location>
        <topology evidence="1">Multi-pass membrane protein</topology>
    </subcellularLocation>
</comment>
<dbReference type="PANTHER" id="PTHR37955">
    <property type="entry name" value="TELLURITE RESISTANCE PROTEIN TEHA"/>
    <property type="match status" value="1"/>
</dbReference>
<evidence type="ECO:0000313" key="12">
    <source>
        <dbReference type="Proteomes" id="UP000281752"/>
    </source>
</evidence>
<dbReference type="GO" id="GO:0046583">
    <property type="term" value="F:monoatomic cation efflux transmembrane transporter activity"/>
    <property type="evidence" value="ECO:0007669"/>
    <property type="project" value="TreeGrafter"/>
</dbReference>
<evidence type="ECO:0000256" key="3">
    <source>
        <dbReference type="ARBA" id="ARBA00022989"/>
    </source>
</evidence>
<dbReference type="InterPro" id="IPR052951">
    <property type="entry name" value="Tellurite_res_ion_channel"/>
</dbReference>
<feature type="transmembrane region" description="Helical" evidence="5">
    <location>
        <begin position="129"/>
        <end position="152"/>
    </location>
</feature>
<evidence type="ECO:0000313" key="11">
    <source>
        <dbReference type="Proteomes" id="UP000275747"/>
    </source>
</evidence>
<evidence type="ECO:0000313" key="13">
    <source>
        <dbReference type="Proteomes" id="UP000448762"/>
    </source>
</evidence>
<reference evidence="7 13" key="2">
    <citation type="submission" date="2018-07" db="EMBL/GenBank/DDBJ databases">
        <title>High quality draft genome sequencing of Enterococcus faecium exhibiting probiotic potential isolated from mucus of freshwater fish.</title>
        <authorList>
            <person name="El-Jeni R."/>
            <person name="Ghedira K."/>
            <person name="Abdelhak S."/>
            <person name="El-Bour M."/>
            <person name="Bouhaouala-Zahar B."/>
        </authorList>
    </citation>
    <scope>NUCLEOTIDE SEQUENCE [LARGE SCALE GENOMIC DNA]</scope>
    <source>
        <strain evidence="7 13">R.A73</strain>
    </source>
</reference>
<dbReference type="EMBL" id="QOVC01000002">
    <property type="protein sequence ID" value="KAA0692261.1"/>
    <property type="molecule type" value="Genomic_DNA"/>
</dbReference>
<dbReference type="Proteomes" id="UP000275747">
    <property type="component" value="Chromosome"/>
</dbReference>
<feature type="transmembrane region" description="Helical" evidence="5">
    <location>
        <begin position="32"/>
        <end position="56"/>
    </location>
</feature>
<gene>
    <name evidence="8" type="ORF">A5810_002703</name>
    <name evidence="6" type="ORF">D9Z05_02795</name>
    <name evidence="7" type="ORF">DTX73_03480</name>
    <name evidence="9" type="ORF">EGW36_08105</name>
</gene>
<dbReference type="RefSeq" id="WP_002375011.1">
    <property type="nucleotide sequence ID" value="NZ_CABGQB010000001.1"/>
</dbReference>
<sequence>MKNFLKIIPIPICGLILGLASLGNLFKDYHHVALGNLTGGISMILMIFIFVKLFILFEHTKQTLHDPIIASVSPTFTMSLMVICTYFVSYESIAPIVKFIWLCAVIFQVILVFYFNYHHVIKADLSIEAIYPSWFIIYVGFGVITVTAGNFFPLIGKIFFWISLVCYAFLLPIIIKRVFFVRNMAHPTRPLITIVAAPGSLCLTGYLKNFAEPNFYLVVALFVLSQVLYFVVLSMLPRLFKLRFYPSYAAFTFPLVISATALFTTVHYFNSLGIYSSVLDFLKIAECLFASVVVFYVLAHYVRFLTKEHSKHGKFVSKKIAS</sequence>
<dbReference type="Gene3D" id="1.50.10.150">
    <property type="entry name" value="Voltage-dependent anion channel"/>
    <property type="match status" value="1"/>
</dbReference>
<evidence type="ECO:0000256" key="4">
    <source>
        <dbReference type="ARBA" id="ARBA00023136"/>
    </source>
</evidence>
<keyword evidence="4 5" id="KW-0472">Membrane</keyword>
<feature type="transmembrane region" description="Helical" evidence="5">
    <location>
        <begin position="158"/>
        <end position="179"/>
    </location>
</feature>
<evidence type="ECO:0000313" key="9">
    <source>
        <dbReference type="EMBL" id="ROX55628.1"/>
    </source>
</evidence>
<evidence type="ECO:0000313" key="10">
    <source>
        <dbReference type="Proteomes" id="UP000194885"/>
    </source>
</evidence>
<proteinExistence type="predicted"/>
<feature type="transmembrane region" description="Helical" evidence="5">
    <location>
        <begin position="248"/>
        <end position="269"/>
    </location>
</feature>
<evidence type="ECO:0000256" key="5">
    <source>
        <dbReference type="SAM" id="Phobius"/>
    </source>
</evidence>